<dbReference type="EMBL" id="JBBNIN010000016">
    <property type="protein sequence ID" value="MEQ2711599.1"/>
    <property type="molecule type" value="Genomic_DNA"/>
</dbReference>
<dbReference type="SUPFAM" id="SSF49401">
    <property type="entry name" value="Bacterial adhesins"/>
    <property type="match status" value="1"/>
</dbReference>
<feature type="transmembrane region" description="Helical" evidence="2">
    <location>
        <begin position="1205"/>
        <end position="1223"/>
    </location>
</feature>
<dbReference type="InterPro" id="IPR051172">
    <property type="entry name" value="Chlamydia_OmcB"/>
</dbReference>
<sequence length="1228" mass="138428">MKKARRTLMALGVVVFSLSAALTAKIKEKSVLAQLNCSKAKLITSSWGDDKHIFSSFDDQKALSVDASYGFKMHPTDQTKTIITKGKDTKKLLDISMPGFLKQYLWFDTSENTAGNIQIKKTNMEIYQCDKDGSHGRWQTFDLVMTITGIEKYKNMEGYVAVGGDLSGCSYIGIEEMTMKSQFFKAGTNIPVAIKSNMTLQDIDTHQYIGVKADDIHGEYVSKNTKLSYNKDGNKSIYYADFSENYDSEDFTCAGFTFASDTFEYTFGRIMDDGPTNQEQYVGYGQNMVKFDPPAPKKEIITSNGESTEHYNCPDLAKTWTYEVSQAIAGDIPKAHYFSGFAFEDNVEECQKILDIKVYGDNKDVSSEFDISQNGNLVKARLKDPNDPEFYKRGIYVLKIKIKMNIMKDASKEQLMELRNLWEKHGHYNENKTVLTQNNKAKTIIDGKNTMTNEVRVDIELPKKDESNPGLLLTKETKQYEYQAKDEVTYKVIVKNKNPKAGTAYFTIQDRSFADNSRVSLKDIKVSGIPEDCYTMQKEGNSWILKSKGDYVLPYENEIQIVYTMKTSVAANGQLIDNEASAWAAGIPETKDQAQIYINSPKNDVIKSAPAQIYKKGDHVAYKAVITNPNPGTFMRDIRIEDEIKAEGIRIIPGTLSVMADGKNITSKCQAEFDDNERSYTIQTPIALKNGIIPVFASECGKKDTNYNDLWMTDKIEISYQAVIEQDGLEGKDIKNVMKVPATRNSNKELIREDADIPSGGGVAEEMIKIKAPKLQILKQSDKKIYSVGETGSYKLHITQGKEGVKAKNIIVTDEFEKEGMKISDIQVMYNKQDITEECKIEARDGNFVVETGKDLGDSDSIDIIYKVLFEKRIDGAIKNTAIVQSDNTEPAQDENTVVVKPPMLKIEKTSDHKIYKEGQTGSYKIRVTQKNEGMTAHKVIIEDSFEKKGMDIGMIRVKYNGEDITNQCEISRDDTSRKFKIATGRDLSDKDELLVIYDTAFLSMIDGDIKNTAFAYSEDADKVRDDIVVTMEENIPQLLITKRSDKTVYKAGGICEYQIFVSQIVKDAVAKNIVIEDKIDHKYAKIIKESVHVFSPDEADITSKCRIVVSDNSFRIETKENLTNDQKIKVIYQVKLNNKIMKDRTIKNTAKAKADNAKEVTAVREIKVRKQKIPENITYTKNKGNDFQNTDTSSGPKTGDESDLRWIFAMAAAVFSGILLLYRKKKH</sequence>
<reference evidence="4 5" key="1">
    <citation type="submission" date="2024-04" db="EMBL/GenBank/DDBJ databases">
        <title>Human intestinal bacterial collection.</title>
        <authorList>
            <person name="Pauvert C."/>
            <person name="Hitch T.C.A."/>
            <person name="Clavel T."/>
        </authorList>
    </citation>
    <scope>NUCLEOTIDE SEQUENCE [LARGE SCALE GENOMIC DNA]</scope>
    <source>
        <strain evidence="4 5">CLA-AA-H249</strain>
    </source>
</reference>
<evidence type="ECO:0000256" key="3">
    <source>
        <dbReference type="SAM" id="SignalP"/>
    </source>
</evidence>
<dbReference type="PANTHER" id="PTHR34819">
    <property type="entry name" value="LARGE CYSTEINE-RICH PERIPLASMIC PROTEIN OMCB"/>
    <property type="match status" value="1"/>
</dbReference>
<evidence type="ECO:0000256" key="1">
    <source>
        <dbReference type="SAM" id="MobiDB-lite"/>
    </source>
</evidence>
<feature type="signal peptide" evidence="3">
    <location>
        <begin position="1"/>
        <end position="20"/>
    </location>
</feature>
<evidence type="ECO:0000313" key="5">
    <source>
        <dbReference type="Proteomes" id="UP001482154"/>
    </source>
</evidence>
<dbReference type="RefSeq" id="WP_349111180.1">
    <property type="nucleotide sequence ID" value="NZ_JBBNIN010000016.1"/>
</dbReference>
<dbReference type="InterPro" id="IPR008966">
    <property type="entry name" value="Adhesion_dom_sf"/>
</dbReference>
<feature type="region of interest" description="Disordered" evidence="1">
    <location>
        <begin position="1180"/>
        <end position="1199"/>
    </location>
</feature>
<keyword evidence="3" id="KW-0732">Signal</keyword>
<evidence type="ECO:0000313" key="4">
    <source>
        <dbReference type="EMBL" id="MEQ2711599.1"/>
    </source>
</evidence>
<accession>A0ABV1IWJ1</accession>
<keyword evidence="2" id="KW-0812">Transmembrane</keyword>
<proteinExistence type="predicted"/>
<gene>
    <name evidence="4" type="ORF">AAAU51_10510</name>
</gene>
<keyword evidence="2" id="KW-0472">Membrane</keyword>
<dbReference type="PANTHER" id="PTHR34819:SF3">
    <property type="entry name" value="CELL SURFACE PROTEIN"/>
    <property type="match status" value="1"/>
</dbReference>
<keyword evidence="5" id="KW-1185">Reference proteome</keyword>
<dbReference type="Proteomes" id="UP001482154">
    <property type="component" value="Unassembled WGS sequence"/>
</dbReference>
<protein>
    <submittedName>
        <fullName evidence="4">LPXTG cell wall anchor domain-containing protein</fullName>
    </submittedName>
</protein>
<feature type="compositionally biased region" description="Polar residues" evidence="1">
    <location>
        <begin position="1180"/>
        <end position="1197"/>
    </location>
</feature>
<comment type="caution">
    <text evidence="4">The sequence shown here is derived from an EMBL/GenBank/DDBJ whole genome shotgun (WGS) entry which is preliminary data.</text>
</comment>
<dbReference type="NCBIfam" id="TIGR01167">
    <property type="entry name" value="LPXTG_anchor"/>
    <property type="match status" value="1"/>
</dbReference>
<organism evidence="4 5">
    <name type="scientific">Anaerostipes amylophilus</name>
    <dbReference type="NCBI Taxonomy" id="2981779"/>
    <lineage>
        <taxon>Bacteria</taxon>
        <taxon>Bacillati</taxon>
        <taxon>Bacillota</taxon>
        <taxon>Clostridia</taxon>
        <taxon>Lachnospirales</taxon>
        <taxon>Lachnospiraceae</taxon>
        <taxon>Anaerostipes</taxon>
    </lineage>
</organism>
<evidence type="ECO:0000256" key="2">
    <source>
        <dbReference type="SAM" id="Phobius"/>
    </source>
</evidence>
<name>A0ABV1IWJ1_9FIRM</name>
<feature type="chain" id="PRO_5045138767" evidence="3">
    <location>
        <begin position="21"/>
        <end position="1228"/>
    </location>
</feature>
<dbReference type="Gene3D" id="2.60.40.740">
    <property type="match status" value="2"/>
</dbReference>
<keyword evidence="2" id="KW-1133">Transmembrane helix</keyword>